<dbReference type="PANTHER" id="PTHR34477:SF1">
    <property type="entry name" value="UPF0213 PROTEIN YHBQ"/>
    <property type="match status" value="1"/>
</dbReference>
<evidence type="ECO:0000313" key="2">
    <source>
        <dbReference type="EMBL" id="KKM07950.1"/>
    </source>
</evidence>
<protein>
    <recommendedName>
        <fullName evidence="1">GIY-YIG domain-containing protein</fullName>
    </recommendedName>
</protein>
<dbReference type="InterPro" id="IPR035901">
    <property type="entry name" value="GIY-YIG_endonuc_sf"/>
</dbReference>
<dbReference type="PANTHER" id="PTHR34477">
    <property type="entry name" value="UPF0213 PROTEIN YHBQ"/>
    <property type="match status" value="1"/>
</dbReference>
<sequence length="93" mass="10919">MIELSNRAYYTGITNDVYNRMKIHSAGKGSKYVRAHLPLRLIYLEEVGGRGVAMKREREIKKLGRIQKLIITSDEHNLVWKKEWKYLSKLARS</sequence>
<dbReference type="Pfam" id="PF01541">
    <property type="entry name" value="GIY-YIG"/>
    <property type="match status" value="1"/>
</dbReference>
<feature type="domain" description="GIY-YIG" evidence="1">
    <location>
        <begin position="1"/>
        <end position="71"/>
    </location>
</feature>
<name>A0A0F9HA61_9ZZZZ</name>
<evidence type="ECO:0000259" key="1">
    <source>
        <dbReference type="PROSITE" id="PS50164"/>
    </source>
</evidence>
<dbReference type="InterPro" id="IPR000305">
    <property type="entry name" value="GIY-YIG_endonuc"/>
</dbReference>
<dbReference type="EMBL" id="LAZR01015660">
    <property type="protein sequence ID" value="KKM07950.1"/>
    <property type="molecule type" value="Genomic_DNA"/>
</dbReference>
<dbReference type="CDD" id="cd10456">
    <property type="entry name" value="GIY-YIG_UPF0213"/>
    <property type="match status" value="1"/>
</dbReference>
<dbReference type="SUPFAM" id="SSF82771">
    <property type="entry name" value="GIY-YIG endonuclease"/>
    <property type="match status" value="1"/>
</dbReference>
<gene>
    <name evidence="2" type="ORF">LCGC14_1728780</name>
</gene>
<organism evidence="2">
    <name type="scientific">marine sediment metagenome</name>
    <dbReference type="NCBI Taxonomy" id="412755"/>
    <lineage>
        <taxon>unclassified sequences</taxon>
        <taxon>metagenomes</taxon>
        <taxon>ecological metagenomes</taxon>
    </lineage>
</organism>
<dbReference type="Gene3D" id="3.40.1440.10">
    <property type="entry name" value="GIY-YIG endonuclease"/>
    <property type="match status" value="1"/>
</dbReference>
<dbReference type="PROSITE" id="PS50164">
    <property type="entry name" value="GIY_YIG"/>
    <property type="match status" value="1"/>
</dbReference>
<accession>A0A0F9HA61</accession>
<comment type="caution">
    <text evidence="2">The sequence shown here is derived from an EMBL/GenBank/DDBJ whole genome shotgun (WGS) entry which is preliminary data.</text>
</comment>
<dbReference type="InterPro" id="IPR050190">
    <property type="entry name" value="UPF0213_domain"/>
</dbReference>
<proteinExistence type="predicted"/>
<reference evidence="2" key="1">
    <citation type="journal article" date="2015" name="Nature">
        <title>Complex archaea that bridge the gap between prokaryotes and eukaryotes.</title>
        <authorList>
            <person name="Spang A."/>
            <person name="Saw J.H."/>
            <person name="Jorgensen S.L."/>
            <person name="Zaremba-Niedzwiedzka K."/>
            <person name="Martijn J."/>
            <person name="Lind A.E."/>
            <person name="van Eijk R."/>
            <person name="Schleper C."/>
            <person name="Guy L."/>
            <person name="Ettema T.J."/>
        </authorList>
    </citation>
    <scope>NUCLEOTIDE SEQUENCE</scope>
</reference>
<dbReference type="AlphaFoldDB" id="A0A0F9HA61"/>